<name>A0A0U3NZI4_9MICC</name>
<feature type="domain" description="Dynamin N-terminal" evidence="3">
    <location>
        <begin position="59"/>
        <end position="215"/>
    </location>
</feature>
<evidence type="ECO:0000313" key="5">
    <source>
        <dbReference type="Proteomes" id="UP000065151"/>
    </source>
</evidence>
<sequence length="679" mass="72980">MAESQRPGGPGRSPVPMNAGQLALLVEQGIELVGTGDRADLRKRLDQTLRRLKDPSIRVIVVGEFKQGKSKLINALVNAPVCPVDDDIATSVPTVVRHGEPASAAILLPKAGTEPGDDAALERQPINIVDLAAYVSERGNPGNVKKLVAAEVFLPRKVLGGGLTVIDSPGVGGLGSSHTLTTLTALPTADAMLLVSDASQEYTEPEMRFLRQAMRITPSVAGILSKTDLYPDWRRVEAMDRAQLAQVAPDIPLFAVSSDLRLEAARLQDSELNAESGFPVLIGHLRNEIAGKAERLQRRSVSQDLLSVTENLRLSLRSELGALEDPEGTPRMIAGLEEAKSQADELRKRSARWQITLNDGIGDLIADMEYDLRDRLRRIQREAEAAIDQGDPGPTWTQFSAWLEECAAAAISDTFVWTSERAQWLAAQVAEHFSEDEVALPVLHISDTDDALDPVDNMPRLDDGHINPLQKVLIGMRGSYGGVLMFGLLTGIFGMALINPLSVGAGLLLGRKAYREDKEARLKRRQAEAKALVRRQLDDVTFQVGKQLKDRLRLVQRSTRDHFTEIADEHHRSLADSVAAAQKAATTYTLEKDIRIREIKAELKKVDALHHAAGLVAAEVAQSPGPQAAQSPAGRGTAMGNPAMGNPASGSPASGSPTSGSPTTGSQQVGTAPVVAAGR</sequence>
<keyword evidence="2" id="KW-0472">Membrane</keyword>
<dbReference type="PANTHER" id="PTHR43681">
    <property type="entry name" value="TRANSMEMBRANE GTPASE FZO"/>
    <property type="match status" value="1"/>
</dbReference>
<dbReference type="InterPro" id="IPR027417">
    <property type="entry name" value="P-loop_NTPase"/>
</dbReference>
<keyword evidence="2" id="KW-0812">Transmembrane</keyword>
<accession>A0A0U3NZI4</accession>
<dbReference type="PANTHER" id="PTHR43681:SF1">
    <property type="entry name" value="SARCALUMENIN"/>
    <property type="match status" value="1"/>
</dbReference>
<dbReference type="InterPro" id="IPR045063">
    <property type="entry name" value="Dynamin_N"/>
</dbReference>
<keyword evidence="2" id="KW-1133">Transmembrane helix</keyword>
<organism evidence="4">
    <name type="scientific">Pseudarthrobacter sulfonivorans</name>
    <dbReference type="NCBI Taxonomy" id="121292"/>
    <lineage>
        <taxon>Bacteria</taxon>
        <taxon>Bacillati</taxon>
        <taxon>Actinomycetota</taxon>
        <taxon>Actinomycetes</taxon>
        <taxon>Micrococcales</taxon>
        <taxon>Micrococcaceae</taxon>
        <taxon>Pseudarthrobacter</taxon>
    </lineage>
</organism>
<feature type="region of interest" description="Disordered" evidence="1">
    <location>
        <begin position="621"/>
        <end position="679"/>
    </location>
</feature>
<proteinExistence type="predicted"/>
<dbReference type="Gene3D" id="3.40.50.300">
    <property type="entry name" value="P-loop containing nucleotide triphosphate hydrolases"/>
    <property type="match status" value="1"/>
</dbReference>
<dbReference type="KEGG" id="psul:AU252_14890"/>
<protein>
    <submittedName>
        <fullName evidence="4">Isoniazid-inducible protein iniA</fullName>
    </submittedName>
</protein>
<dbReference type="Proteomes" id="UP000065151">
    <property type="component" value="Chromosome"/>
</dbReference>
<feature type="transmembrane region" description="Helical" evidence="2">
    <location>
        <begin position="483"/>
        <end position="509"/>
    </location>
</feature>
<dbReference type="SUPFAM" id="SSF52540">
    <property type="entry name" value="P-loop containing nucleoside triphosphate hydrolases"/>
    <property type="match status" value="1"/>
</dbReference>
<gene>
    <name evidence="4" type="ORF">AU252_14890</name>
</gene>
<feature type="compositionally biased region" description="Low complexity" evidence="1">
    <location>
        <begin position="647"/>
        <end position="666"/>
    </location>
</feature>
<reference evidence="4 5" key="1">
    <citation type="submission" date="2015-12" db="EMBL/GenBank/DDBJ databases">
        <authorList>
            <person name="Shamseldin A."/>
            <person name="Moawad H."/>
            <person name="Abd El-Rahim W.M."/>
            <person name="Sadowsky M.J."/>
        </authorList>
    </citation>
    <scope>NUCLEOTIDE SEQUENCE [LARGE SCALE GENOMIC DNA]</scope>
    <source>
        <strain evidence="4 5">Ar51</strain>
    </source>
</reference>
<evidence type="ECO:0000256" key="1">
    <source>
        <dbReference type="SAM" id="MobiDB-lite"/>
    </source>
</evidence>
<evidence type="ECO:0000259" key="3">
    <source>
        <dbReference type="Pfam" id="PF00350"/>
    </source>
</evidence>
<dbReference type="InterPro" id="IPR051943">
    <property type="entry name" value="TRAFAC_Dynamin-like_GTPase"/>
</dbReference>
<dbReference type="Pfam" id="PF00350">
    <property type="entry name" value="Dynamin_N"/>
    <property type="match status" value="1"/>
</dbReference>
<dbReference type="STRING" id="121292.AU252_14890"/>
<evidence type="ECO:0000313" key="4">
    <source>
        <dbReference type="EMBL" id="ALV42271.1"/>
    </source>
</evidence>
<evidence type="ECO:0000256" key="2">
    <source>
        <dbReference type="SAM" id="Phobius"/>
    </source>
</evidence>
<dbReference type="EMBL" id="CP013747">
    <property type="protein sequence ID" value="ALV42271.1"/>
    <property type="molecule type" value="Genomic_DNA"/>
</dbReference>
<dbReference type="AlphaFoldDB" id="A0A0U3NZI4"/>